<reference evidence="9 10" key="1">
    <citation type="submission" date="2019-11" db="EMBL/GenBank/DDBJ databases">
        <title>Genome sequences of 17 halophilic strains isolated from different environments.</title>
        <authorList>
            <person name="Furrow R.E."/>
        </authorList>
    </citation>
    <scope>NUCLEOTIDE SEQUENCE [LARGE SCALE GENOMIC DNA]</scope>
    <source>
        <strain evidence="9 10">22514_16_FS</strain>
    </source>
</reference>
<sequence>MKRGILMSNKKVSISESSMVSPIFVFFLIHAMQVGVGILGFEKHIVQKVGYDGWISLIISGLLVHIILWMIYSILNNNSHNDIVTVHRKMFGRYIGHFVSMLFSLYFLLLTLEVMRTYIEVVQVWIFPQLNIWFFTLVFILLIYYLVSGGIRTITGIAVISVMIGIPLILLKIFPVQTGDIVATYPSVKHNVSDLLLGVEPSLLSFLGVELLFVYYPFLKHARSSQKWAQFGAFFTLLVYLISMIISFMYFSEEQIKIVTWPTLDLWKIVDFPFLERFEYIGIAVWLFVVLPNCCLALWGATRIPKRIFHIKQKYVLAAFCLVLYLSTCLLNELIEVNHLNDITNRIGVYVLMYIPILWVLKLIFYKVRNNYER</sequence>
<feature type="transmembrane region" description="Helical" evidence="8">
    <location>
        <begin position="95"/>
        <end position="119"/>
    </location>
</feature>
<feature type="transmembrane region" description="Helical" evidence="8">
    <location>
        <begin position="53"/>
        <end position="75"/>
    </location>
</feature>
<evidence type="ECO:0000256" key="4">
    <source>
        <dbReference type="ARBA" id="ARBA00022544"/>
    </source>
</evidence>
<dbReference type="NCBIfam" id="TIGR00912">
    <property type="entry name" value="2A0309"/>
    <property type="match status" value="1"/>
</dbReference>
<feature type="transmembrane region" description="Helical" evidence="8">
    <location>
        <begin position="154"/>
        <end position="175"/>
    </location>
</feature>
<keyword evidence="6 8" id="KW-1133">Transmembrane helix</keyword>
<dbReference type="InterPro" id="IPR004761">
    <property type="entry name" value="Spore_GerAB"/>
</dbReference>
<dbReference type="Proteomes" id="UP000468638">
    <property type="component" value="Unassembled WGS sequence"/>
</dbReference>
<evidence type="ECO:0000256" key="3">
    <source>
        <dbReference type="ARBA" id="ARBA00022448"/>
    </source>
</evidence>
<dbReference type="GO" id="GO:0016020">
    <property type="term" value="C:membrane"/>
    <property type="evidence" value="ECO:0007669"/>
    <property type="project" value="UniProtKB-SubCell"/>
</dbReference>
<keyword evidence="3" id="KW-0813">Transport</keyword>
<keyword evidence="4" id="KW-0309">Germination</keyword>
<dbReference type="Gene3D" id="1.20.1740.10">
    <property type="entry name" value="Amino acid/polyamine transporter I"/>
    <property type="match status" value="1"/>
</dbReference>
<keyword evidence="7 8" id="KW-0472">Membrane</keyword>
<evidence type="ECO:0000256" key="7">
    <source>
        <dbReference type="ARBA" id="ARBA00023136"/>
    </source>
</evidence>
<feature type="transmembrane region" description="Helical" evidence="8">
    <location>
        <begin position="347"/>
        <end position="365"/>
    </location>
</feature>
<comment type="subcellular location">
    <subcellularLocation>
        <location evidence="1">Membrane</location>
        <topology evidence="1">Multi-pass membrane protein</topology>
    </subcellularLocation>
</comment>
<feature type="transmembrane region" description="Helical" evidence="8">
    <location>
        <begin position="280"/>
        <end position="302"/>
    </location>
</feature>
<dbReference type="PANTHER" id="PTHR34975:SF2">
    <property type="entry name" value="SPORE GERMINATION PROTEIN A2"/>
    <property type="match status" value="1"/>
</dbReference>
<evidence type="ECO:0000256" key="8">
    <source>
        <dbReference type="SAM" id="Phobius"/>
    </source>
</evidence>
<feature type="transmembrane region" description="Helical" evidence="8">
    <location>
        <begin position="125"/>
        <end position="147"/>
    </location>
</feature>
<dbReference type="Pfam" id="PF03845">
    <property type="entry name" value="Spore_permease"/>
    <property type="match status" value="1"/>
</dbReference>
<evidence type="ECO:0000256" key="6">
    <source>
        <dbReference type="ARBA" id="ARBA00022989"/>
    </source>
</evidence>
<proteinExistence type="inferred from homology"/>
<feature type="transmembrane region" description="Helical" evidence="8">
    <location>
        <begin position="195"/>
        <end position="219"/>
    </location>
</feature>
<accession>A0A6I5A2P4</accession>
<comment type="similarity">
    <text evidence="2">Belongs to the amino acid-polyamine-organocation (APC) superfamily. Spore germination protein (SGP) (TC 2.A.3.9) family.</text>
</comment>
<protein>
    <submittedName>
        <fullName evidence="9">GerAB/ArcD/ProY family transporter</fullName>
    </submittedName>
</protein>
<gene>
    <name evidence="9" type="ORF">GLW05_00980</name>
</gene>
<evidence type="ECO:0000256" key="2">
    <source>
        <dbReference type="ARBA" id="ARBA00007998"/>
    </source>
</evidence>
<evidence type="ECO:0000313" key="9">
    <source>
        <dbReference type="EMBL" id="MYL32179.1"/>
    </source>
</evidence>
<organism evidence="9 10">
    <name type="scientific">Pontibacillus yanchengensis</name>
    <dbReference type="NCBI Taxonomy" id="462910"/>
    <lineage>
        <taxon>Bacteria</taxon>
        <taxon>Bacillati</taxon>
        <taxon>Bacillota</taxon>
        <taxon>Bacilli</taxon>
        <taxon>Bacillales</taxon>
        <taxon>Bacillaceae</taxon>
        <taxon>Pontibacillus</taxon>
    </lineage>
</organism>
<name>A0A6I5A2P4_9BACI</name>
<evidence type="ECO:0000256" key="1">
    <source>
        <dbReference type="ARBA" id="ARBA00004141"/>
    </source>
</evidence>
<comment type="caution">
    <text evidence="9">The sequence shown here is derived from an EMBL/GenBank/DDBJ whole genome shotgun (WGS) entry which is preliminary data.</text>
</comment>
<feature type="transmembrane region" description="Helical" evidence="8">
    <location>
        <begin position="20"/>
        <end position="41"/>
    </location>
</feature>
<dbReference type="AlphaFoldDB" id="A0A6I5A2P4"/>
<evidence type="ECO:0000313" key="10">
    <source>
        <dbReference type="Proteomes" id="UP000468638"/>
    </source>
</evidence>
<feature type="transmembrane region" description="Helical" evidence="8">
    <location>
        <begin position="231"/>
        <end position="251"/>
    </location>
</feature>
<dbReference type="GO" id="GO:0009847">
    <property type="term" value="P:spore germination"/>
    <property type="evidence" value="ECO:0007669"/>
    <property type="project" value="InterPro"/>
</dbReference>
<feature type="transmembrane region" description="Helical" evidence="8">
    <location>
        <begin position="314"/>
        <end position="335"/>
    </location>
</feature>
<dbReference type="PANTHER" id="PTHR34975">
    <property type="entry name" value="SPORE GERMINATION PROTEIN A2"/>
    <property type="match status" value="1"/>
</dbReference>
<evidence type="ECO:0000256" key="5">
    <source>
        <dbReference type="ARBA" id="ARBA00022692"/>
    </source>
</evidence>
<dbReference type="EMBL" id="WMEQ01000001">
    <property type="protein sequence ID" value="MYL32179.1"/>
    <property type="molecule type" value="Genomic_DNA"/>
</dbReference>
<keyword evidence="5 8" id="KW-0812">Transmembrane</keyword>